<gene>
    <name evidence="2" type="ORF">HOP12_15290</name>
</gene>
<evidence type="ECO:0000313" key="2">
    <source>
        <dbReference type="EMBL" id="NOT35509.1"/>
    </source>
</evidence>
<accession>A0A849T2J2</accession>
<evidence type="ECO:0000256" key="1">
    <source>
        <dbReference type="SAM" id="Phobius"/>
    </source>
</evidence>
<dbReference type="AlphaFoldDB" id="A0A849T2J2"/>
<comment type="caution">
    <text evidence="2">The sequence shown here is derived from an EMBL/GenBank/DDBJ whole genome shotgun (WGS) entry which is preliminary data.</text>
</comment>
<dbReference type="EMBL" id="JABFRW010000200">
    <property type="protein sequence ID" value="NOT35509.1"/>
    <property type="molecule type" value="Genomic_DNA"/>
</dbReference>
<keyword evidence="1" id="KW-1133">Transmembrane helix</keyword>
<organism evidence="2 3">
    <name type="scientific">Eiseniibacteriota bacterium</name>
    <dbReference type="NCBI Taxonomy" id="2212470"/>
    <lineage>
        <taxon>Bacteria</taxon>
        <taxon>Candidatus Eiseniibacteriota</taxon>
    </lineage>
</organism>
<keyword evidence="1" id="KW-0812">Transmembrane</keyword>
<feature type="transmembrane region" description="Helical" evidence="1">
    <location>
        <begin position="193"/>
        <end position="211"/>
    </location>
</feature>
<proteinExistence type="predicted"/>
<sequence>MAAKPPEASPEDALLAESRGFEELAKFLEMLDILIEAGCAAFIVYLTTLPEDHPPDRLILIPPVLLVTSIIVNLLKRGPHAHARKLRGALMRRAADARHSLPAAGKTWLSGLARAIGARLPGGDFLRFIRADEARATTSPLKYVYGYSCYFSLQIQQATLKQLQLLTVLIGGAALWCISSTFGRWVARPVSELSIEILLTFLVSYAGFRLLTKTLAYVDNVEELESTFERLKDATSTDPIEIRDLAMKYDQIRLHGPPSPTLAYMSKRDEMERQWDVIAKTAFAAAQTGAK</sequence>
<evidence type="ECO:0000313" key="3">
    <source>
        <dbReference type="Proteomes" id="UP000580839"/>
    </source>
</evidence>
<feature type="transmembrane region" description="Helical" evidence="1">
    <location>
        <begin position="165"/>
        <end position="187"/>
    </location>
</feature>
<feature type="transmembrane region" description="Helical" evidence="1">
    <location>
        <begin position="58"/>
        <end position="75"/>
    </location>
</feature>
<keyword evidence="1" id="KW-0472">Membrane</keyword>
<reference evidence="2 3" key="1">
    <citation type="submission" date="2020-04" db="EMBL/GenBank/DDBJ databases">
        <title>Metagenomic profiling of ammonia- and methane-oxidizing microorganisms in a Dutch drinking water treatment plant.</title>
        <authorList>
            <person name="Poghosyan L."/>
            <person name="Leucker S."/>
        </authorList>
    </citation>
    <scope>NUCLEOTIDE SEQUENCE [LARGE SCALE GENOMIC DNA]</scope>
    <source>
        <strain evidence="2">S-RSF-IL-03</strain>
    </source>
</reference>
<protein>
    <submittedName>
        <fullName evidence="2">Uncharacterized protein</fullName>
    </submittedName>
</protein>
<dbReference type="Proteomes" id="UP000580839">
    <property type="component" value="Unassembled WGS sequence"/>
</dbReference>
<name>A0A849T2J2_UNCEI</name>